<keyword evidence="3" id="KW-0479">Metal-binding</keyword>
<dbReference type="RefSeq" id="WP_258498312.1">
    <property type="nucleotide sequence ID" value="NZ_JANSKA010000001.1"/>
</dbReference>
<evidence type="ECO:0000259" key="9">
    <source>
        <dbReference type="Pfam" id="PF04324"/>
    </source>
</evidence>
<dbReference type="EMBL" id="JANSKA010000001">
    <property type="protein sequence ID" value="MCR9035469.1"/>
    <property type="molecule type" value="Genomic_DNA"/>
</dbReference>
<dbReference type="InterPro" id="IPR007419">
    <property type="entry name" value="BFD-like_2Fe2S-bd_dom"/>
</dbReference>
<sequence>MGKKHGGKGGKKDVVCGCKHVTREDVEAAVDAGATSMADVKRMTGATTKCGKCKGRVKECLEQALETRAAVEAAAPAPSEPVPATEPAVENPLVIHGIYRHFKGDSYLVEDVAHDSETGEEVVVYRKLYGDGSLWVRPKAMFLSPVDREKYPEATQRWRFELQHVESVARRA</sequence>
<evidence type="ECO:0000256" key="1">
    <source>
        <dbReference type="ARBA" id="ARBA00022448"/>
    </source>
</evidence>
<name>A0ABT1Z5J1_9ACTN</name>
<dbReference type="Pfam" id="PF04324">
    <property type="entry name" value="Fer2_BFD"/>
    <property type="match status" value="1"/>
</dbReference>
<dbReference type="PANTHER" id="PTHR37424:SF1">
    <property type="entry name" value="BACTERIOFERRITIN-ASSOCIATED FERREDOXIN"/>
    <property type="match status" value="1"/>
</dbReference>
<evidence type="ECO:0000256" key="5">
    <source>
        <dbReference type="ARBA" id="ARBA00023004"/>
    </source>
</evidence>
<dbReference type="Proteomes" id="UP001204320">
    <property type="component" value="Unassembled WGS sequence"/>
</dbReference>
<feature type="domain" description="DUF1653" evidence="10">
    <location>
        <begin position="97"/>
        <end position="161"/>
    </location>
</feature>
<evidence type="ECO:0000259" key="10">
    <source>
        <dbReference type="Pfam" id="PF07866"/>
    </source>
</evidence>
<proteinExistence type="inferred from homology"/>
<dbReference type="PANTHER" id="PTHR37424">
    <property type="entry name" value="BACTERIOFERRITIN-ASSOCIATED FERREDOXIN"/>
    <property type="match status" value="1"/>
</dbReference>
<evidence type="ECO:0000256" key="8">
    <source>
        <dbReference type="ARBA" id="ARBA00046332"/>
    </source>
</evidence>
<protein>
    <recommendedName>
        <fullName evidence="7">Bacterioferritin-associated ferredoxin</fullName>
    </recommendedName>
</protein>
<keyword evidence="2" id="KW-0001">2Fe-2S</keyword>
<evidence type="ECO:0000256" key="3">
    <source>
        <dbReference type="ARBA" id="ARBA00022723"/>
    </source>
</evidence>
<dbReference type="InterPro" id="IPR023387">
    <property type="entry name" value="DUF1653-like_dom"/>
</dbReference>
<gene>
    <name evidence="11" type="ORF">NVS32_00655</name>
</gene>
<evidence type="ECO:0000256" key="6">
    <source>
        <dbReference type="ARBA" id="ARBA00023014"/>
    </source>
</evidence>
<keyword evidence="6" id="KW-0411">Iron-sulfur</keyword>
<dbReference type="InterPro" id="IPR037135">
    <property type="entry name" value="DUF1653-like_dom_sf"/>
</dbReference>
<keyword evidence="5" id="KW-0408">Iron</keyword>
<evidence type="ECO:0000256" key="4">
    <source>
        <dbReference type="ARBA" id="ARBA00022982"/>
    </source>
</evidence>
<dbReference type="Pfam" id="PF07866">
    <property type="entry name" value="DUF1653"/>
    <property type="match status" value="1"/>
</dbReference>
<keyword evidence="12" id="KW-1185">Reference proteome</keyword>
<organism evidence="11 12">
    <name type="scientific">Tractidigestivibacter montrealensis</name>
    <dbReference type="NCBI Taxonomy" id="2972466"/>
    <lineage>
        <taxon>Bacteria</taxon>
        <taxon>Bacillati</taxon>
        <taxon>Actinomycetota</taxon>
        <taxon>Coriobacteriia</taxon>
        <taxon>Coriobacteriales</taxon>
        <taxon>Atopobiaceae</taxon>
        <taxon>Tractidigestivibacter</taxon>
    </lineage>
</organism>
<dbReference type="InterPro" id="IPR041854">
    <property type="entry name" value="BFD-like_2Fe2S-bd_dom_sf"/>
</dbReference>
<evidence type="ECO:0000313" key="11">
    <source>
        <dbReference type="EMBL" id="MCR9035469.1"/>
    </source>
</evidence>
<reference evidence="11 12" key="1">
    <citation type="submission" date="2022-08" db="EMBL/GenBank/DDBJ databases">
        <title>Tractidigestivibacter montrealensis type strain KD21.</title>
        <authorList>
            <person name="Diop K."/>
            <person name="Richard C."/>
            <person name="Routy B."/>
        </authorList>
    </citation>
    <scope>NUCLEOTIDE SEQUENCE [LARGE SCALE GENOMIC DNA]</scope>
    <source>
        <strain evidence="11 12">KD21</strain>
    </source>
</reference>
<dbReference type="Gene3D" id="1.10.10.1100">
    <property type="entry name" value="BFD-like [2Fe-2S]-binding domain"/>
    <property type="match status" value="1"/>
</dbReference>
<comment type="similarity">
    <text evidence="8">Belongs to the Bfd family.</text>
</comment>
<accession>A0ABT1Z5J1</accession>
<comment type="caution">
    <text evidence="11">The sequence shown here is derived from an EMBL/GenBank/DDBJ whole genome shotgun (WGS) entry which is preliminary data.</text>
</comment>
<evidence type="ECO:0000256" key="7">
    <source>
        <dbReference type="ARBA" id="ARBA00039386"/>
    </source>
</evidence>
<keyword evidence="4" id="KW-0249">Electron transport</keyword>
<evidence type="ECO:0000256" key="2">
    <source>
        <dbReference type="ARBA" id="ARBA00022714"/>
    </source>
</evidence>
<keyword evidence="1" id="KW-0813">Transport</keyword>
<feature type="domain" description="BFD-like [2Fe-2S]-binding" evidence="9">
    <location>
        <begin position="14"/>
        <end position="62"/>
    </location>
</feature>
<dbReference type="Gene3D" id="2.30.30.320">
    <property type="entry name" value="DUF1653-like domain"/>
    <property type="match status" value="1"/>
</dbReference>
<evidence type="ECO:0000313" key="12">
    <source>
        <dbReference type="Proteomes" id="UP001204320"/>
    </source>
</evidence>
<dbReference type="InterPro" id="IPR052371">
    <property type="entry name" value="BFD-associated_ferredoxin"/>
</dbReference>